<evidence type="ECO:0000313" key="2">
    <source>
        <dbReference type="Proteomes" id="UP001296873"/>
    </source>
</evidence>
<comment type="caution">
    <text evidence="1">The sequence shown here is derived from an EMBL/GenBank/DDBJ whole genome shotgun (WGS) entry which is preliminary data.</text>
</comment>
<keyword evidence="2" id="KW-1185">Reference proteome</keyword>
<name>A0ABS1DDA8_9PROT</name>
<dbReference type="Proteomes" id="UP001296873">
    <property type="component" value="Unassembled WGS sequence"/>
</dbReference>
<organism evidence="1 2">
    <name type="scientific">Rhodovibrio sodomensis</name>
    <dbReference type="NCBI Taxonomy" id="1088"/>
    <lineage>
        <taxon>Bacteria</taxon>
        <taxon>Pseudomonadati</taxon>
        <taxon>Pseudomonadota</taxon>
        <taxon>Alphaproteobacteria</taxon>
        <taxon>Rhodospirillales</taxon>
        <taxon>Rhodovibrionaceae</taxon>
        <taxon>Rhodovibrio</taxon>
    </lineage>
</organism>
<reference evidence="1 2" key="1">
    <citation type="journal article" date="2020" name="Microorganisms">
        <title>Osmotic Adaptation and Compatible Solute Biosynthesis of Phototrophic Bacteria as Revealed from Genome Analyses.</title>
        <authorList>
            <person name="Imhoff J.F."/>
            <person name="Rahn T."/>
            <person name="Kunzel S."/>
            <person name="Keller A."/>
            <person name="Neulinger S.C."/>
        </authorList>
    </citation>
    <scope>NUCLEOTIDE SEQUENCE [LARGE SCALE GENOMIC DNA]</scope>
    <source>
        <strain evidence="1 2">DSM 9895</strain>
    </source>
</reference>
<evidence type="ECO:0000313" key="1">
    <source>
        <dbReference type="EMBL" id="MBK1668409.1"/>
    </source>
</evidence>
<protein>
    <submittedName>
        <fullName evidence="1">Uncharacterized protein</fullName>
    </submittedName>
</protein>
<accession>A0ABS1DDA8</accession>
<gene>
    <name evidence="1" type="ORF">CKO28_10215</name>
</gene>
<proteinExistence type="predicted"/>
<sequence length="121" mass="13598">MAKDRFIPRPATDADGEPFADAEAAWFWYVQCRLAQLDGARVGARAGAVARPCEPLDVLAVVDRLYRRRRLVREHLHVLADYGRRLLPPDPDSRRERRAAQLWGEALGELTPALRAKGIVA</sequence>
<dbReference type="RefSeq" id="WP_200340718.1">
    <property type="nucleotide sequence ID" value="NZ_NRRL01000022.1"/>
</dbReference>
<dbReference type="EMBL" id="NRRL01000022">
    <property type="protein sequence ID" value="MBK1668409.1"/>
    <property type="molecule type" value="Genomic_DNA"/>
</dbReference>